<keyword evidence="2" id="KW-1185">Reference proteome</keyword>
<reference evidence="1" key="1">
    <citation type="submission" date="2024-12" db="EMBL/GenBank/DDBJ databases">
        <title>Comparative genomics and development of molecular markers within Purpureocillium lilacinum and among Purpureocillium species.</title>
        <authorList>
            <person name="Yeh Z.-Y."/>
            <person name="Ni N.-T."/>
            <person name="Lo P.-H."/>
            <person name="Mushyakhwo K."/>
            <person name="Lin C.-F."/>
            <person name="Nai Y.-S."/>
        </authorList>
    </citation>
    <scope>NUCLEOTIDE SEQUENCE</scope>
    <source>
        <strain evidence="1">NCHU-NPUST-175</strain>
    </source>
</reference>
<dbReference type="EMBL" id="JBGNUJ010000003">
    <property type="protein sequence ID" value="KAL3962624.1"/>
    <property type="molecule type" value="Genomic_DNA"/>
</dbReference>
<gene>
    <name evidence="1" type="ORF">ACCO45_004147</name>
</gene>
<accession>A0ACC4E4E9</accession>
<evidence type="ECO:0000313" key="2">
    <source>
        <dbReference type="Proteomes" id="UP001638806"/>
    </source>
</evidence>
<dbReference type="Proteomes" id="UP001638806">
    <property type="component" value="Unassembled WGS sequence"/>
</dbReference>
<organism evidence="1 2">
    <name type="scientific">Purpureocillium lilacinum</name>
    <name type="common">Paecilomyces lilacinus</name>
    <dbReference type="NCBI Taxonomy" id="33203"/>
    <lineage>
        <taxon>Eukaryota</taxon>
        <taxon>Fungi</taxon>
        <taxon>Dikarya</taxon>
        <taxon>Ascomycota</taxon>
        <taxon>Pezizomycotina</taxon>
        <taxon>Sordariomycetes</taxon>
        <taxon>Hypocreomycetidae</taxon>
        <taxon>Hypocreales</taxon>
        <taxon>Ophiocordycipitaceae</taxon>
        <taxon>Purpureocillium</taxon>
    </lineage>
</organism>
<comment type="caution">
    <text evidence="1">The sequence shown here is derived from an EMBL/GenBank/DDBJ whole genome shotgun (WGS) entry which is preliminary data.</text>
</comment>
<evidence type="ECO:0000313" key="1">
    <source>
        <dbReference type="EMBL" id="KAL3962624.1"/>
    </source>
</evidence>
<proteinExistence type="predicted"/>
<sequence>MTTTTTTGEGDKEEEEEEQRGDDDSGDGPSGAGEWARTHARRAGGRALSFKFPTKRHAYGGVSVVVVGRGAGPL</sequence>
<name>A0ACC4E4E9_PURLI</name>
<protein>
    <submittedName>
        <fullName evidence="1">Uncharacterized protein</fullName>
    </submittedName>
</protein>